<reference evidence="4 5" key="2">
    <citation type="submission" date="2024-07" db="EMBL/GenBank/DDBJ databases">
        <authorList>
            <person name="Akdeniz Z."/>
        </authorList>
    </citation>
    <scope>NUCLEOTIDE SEQUENCE [LARGE SCALE GENOMIC DNA]</scope>
</reference>
<dbReference type="InterPro" id="IPR052079">
    <property type="entry name" value="E3_ligase/Copine_domain"/>
</dbReference>
<accession>A0AA86P4S7</accession>
<dbReference type="PANTHER" id="PTHR45751:SF11">
    <property type="entry name" value="COPINE FAMILY PROTEIN 2"/>
    <property type="match status" value="1"/>
</dbReference>
<dbReference type="GO" id="GO:0004842">
    <property type="term" value="F:ubiquitin-protein transferase activity"/>
    <property type="evidence" value="ECO:0007669"/>
    <property type="project" value="TreeGrafter"/>
</dbReference>
<feature type="domain" description="Copine C-terminal" evidence="2">
    <location>
        <begin position="80"/>
        <end position="275"/>
    </location>
</feature>
<evidence type="ECO:0000313" key="3">
    <source>
        <dbReference type="EMBL" id="CAI9930620.1"/>
    </source>
</evidence>
<keyword evidence="5" id="KW-1185">Reference proteome</keyword>
<dbReference type="GO" id="GO:0016567">
    <property type="term" value="P:protein ubiquitination"/>
    <property type="evidence" value="ECO:0007669"/>
    <property type="project" value="TreeGrafter"/>
</dbReference>
<dbReference type="EMBL" id="CAXDID020000005">
    <property type="protein sequence ID" value="CAL5974528.1"/>
    <property type="molecule type" value="Genomic_DNA"/>
</dbReference>
<reference evidence="3" key="1">
    <citation type="submission" date="2023-06" db="EMBL/GenBank/DDBJ databases">
        <authorList>
            <person name="Kurt Z."/>
        </authorList>
    </citation>
    <scope>NUCLEOTIDE SEQUENCE</scope>
</reference>
<comment type="caution">
    <text evidence="3">The sequence shown here is derived from an EMBL/GenBank/DDBJ whole genome shotgun (WGS) entry which is preliminary data.</text>
</comment>
<evidence type="ECO:0000313" key="4">
    <source>
        <dbReference type="EMBL" id="CAL5974528.1"/>
    </source>
</evidence>
<name>A0AA86P4S7_9EUKA</name>
<dbReference type="PANTHER" id="PTHR45751">
    <property type="entry name" value="COPINE FAMILY PROTEIN 1"/>
    <property type="match status" value="1"/>
</dbReference>
<dbReference type="Pfam" id="PF07002">
    <property type="entry name" value="Copine"/>
    <property type="match status" value="1"/>
</dbReference>
<sequence length="278" mass="31273">MGGKSSTPIINNSQPQFNQGYRPQQQIQLPDKYKSFDELEQAMRQAGIESIQLALGFDFSKSNEWSGEKSYRKPLHGGDYLNPYLKVLSILEPIIPRFDDDGLIPAFRFGCLDTRDKTVLPLLAPQVPDPHFKGFGELKSAYYQAIQQVKLSGPTTFAPLIYQAIEIEKAYGGRQLIVLIIMTDGDVSNMQLDKQAICEASKYPIAISCVGLGDGPFDKMIEFDDMQGERAFDNFQFVDFTKLDEASKQCECPDLVLSTAIFNELPDQVKEMKRLGYL</sequence>
<evidence type="ECO:0000259" key="2">
    <source>
        <dbReference type="Pfam" id="PF07002"/>
    </source>
</evidence>
<protein>
    <submittedName>
        <fullName evidence="3">Copine I</fullName>
    </submittedName>
    <submittedName>
        <fullName evidence="4">Copine_I</fullName>
    </submittedName>
</protein>
<dbReference type="Proteomes" id="UP001642409">
    <property type="component" value="Unassembled WGS sequence"/>
</dbReference>
<dbReference type="InterPro" id="IPR036465">
    <property type="entry name" value="vWFA_dom_sf"/>
</dbReference>
<dbReference type="InterPro" id="IPR010734">
    <property type="entry name" value="Copine_C"/>
</dbReference>
<dbReference type="EMBL" id="CATOUU010000464">
    <property type="protein sequence ID" value="CAI9930620.1"/>
    <property type="molecule type" value="Genomic_DNA"/>
</dbReference>
<organism evidence="3">
    <name type="scientific">Hexamita inflata</name>
    <dbReference type="NCBI Taxonomy" id="28002"/>
    <lineage>
        <taxon>Eukaryota</taxon>
        <taxon>Metamonada</taxon>
        <taxon>Diplomonadida</taxon>
        <taxon>Hexamitidae</taxon>
        <taxon>Hexamitinae</taxon>
        <taxon>Hexamita</taxon>
    </lineage>
</organism>
<dbReference type="SUPFAM" id="SSF53300">
    <property type="entry name" value="vWA-like"/>
    <property type="match status" value="1"/>
</dbReference>
<evidence type="ECO:0000256" key="1">
    <source>
        <dbReference type="SAM" id="MobiDB-lite"/>
    </source>
</evidence>
<proteinExistence type="predicted"/>
<feature type="region of interest" description="Disordered" evidence="1">
    <location>
        <begin position="1"/>
        <end position="24"/>
    </location>
</feature>
<evidence type="ECO:0000313" key="5">
    <source>
        <dbReference type="Proteomes" id="UP001642409"/>
    </source>
</evidence>
<gene>
    <name evidence="3" type="ORF">HINF_LOCUS18265</name>
    <name evidence="4" type="ORF">HINF_LOCUS2898</name>
</gene>
<dbReference type="GO" id="GO:0005634">
    <property type="term" value="C:nucleus"/>
    <property type="evidence" value="ECO:0007669"/>
    <property type="project" value="TreeGrafter"/>
</dbReference>
<dbReference type="AlphaFoldDB" id="A0AA86P4S7"/>